<accession>A0A9Q0ZVJ1</accession>
<evidence type="ECO:0000256" key="1">
    <source>
        <dbReference type="SAM" id="MobiDB-lite"/>
    </source>
</evidence>
<evidence type="ECO:0000313" key="2">
    <source>
        <dbReference type="EMBL" id="KAJ6748515.1"/>
    </source>
</evidence>
<feature type="compositionally biased region" description="Polar residues" evidence="1">
    <location>
        <begin position="79"/>
        <end position="92"/>
    </location>
</feature>
<feature type="region of interest" description="Disordered" evidence="1">
    <location>
        <begin position="79"/>
        <end position="99"/>
    </location>
</feature>
<sequence length="99" mass="10994">MRRLIISWAAERRRVLSEYMNRNAVSDTMACYLLTKDDPSFSDYSKAVTASERGAADQEAKAEDIGAWMEIGADECTNGISSGASSRAQDQQHCQEKQL</sequence>
<name>A0A9Q0ZVJ1_SALPP</name>
<comment type="caution">
    <text evidence="2">The sequence shown here is derived from an EMBL/GenBank/DDBJ whole genome shotgun (WGS) entry which is preliminary data.</text>
</comment>
<gene>
    <name evidence="2" type="ORF">OIU79_029594</name>
</gene>
<reference evidence="2" key="1">
    <citation type="submission" date="2022-11" db="EMBL/GenBank/DDBJ databases">
        <authorList>
            <person name="Hyden B.L."/>
            <person name="Feng K."/>
            <person name="Yates T."/>
            <person name="Jawdy S."/>
            <person name="Smart L.B."/>
            <person name="Muchero W."/>
        </authorList>
    </citation>
    <scope>NUCLEOTIDE SEQUENCE</scope>
    <source>
        <tissue evidence="2">Shoot tip</tissue>
    </source>
</reference>
<protein>
    <submittedName>
        <fullName evidence="2">Uncharacterized protein</fullName>
    </submittedName>
</protein>
<dbReference type="AlphaFoldDB" id="A0A9Q0ZVJ1"/>
<dbReference type="Proteomes" id="UP001151532">
    <property type="component" value="Chromosome 12"/>
</dbReference>
<organism evidence="2 3">
    <name type="scientific">Salix purpurea</name>
    <name type="common">Purple osier willow</name>
    <dbReference type="NCBI Taxonomy" id="77065"/>
    <lineage>
        <taxon>Eukaryota</taxon>
        <taxon>Viridiplantae</taxon>
        <taxon>Streptophyta</taxon>
        <taxon>Embryophyta</taxon>
        <taxon>Tracheophyta</taxon>
        <taxon>Spermatophyta</taxon>
        <taxon>Magnoliopsida</taxon>
        <taxon>eudicotyledons</taxon>
        <taxon>Gunneridae</taxon>
        <taxon>Pentapetalae</taxon>
        <taxon>rosids</taxon>
        <taxon>fabids</taxon>
        <taxon>Malpighiales</taxon>
        <taxon>Salicaceae</taxon>
        <taxon>Saliceae</taxon>
        <taxon>Salix</taxon>
    </lineage>
</organism>
<keyword evidence="3" id="KW-1185">Reference proteome</keyword>
<reference evidence="2" key="2">
    <citation type="journal article" date="2023" name="Int. J. Mol. Sci.">
        <title>De Novo Assembly and Annotation of 11 Diverse Shrub Willow (Salix) Genomes Reveals Novel Gene Organization in Sex-Linked Regions.</title>
        <authorList>
            <person name="Hyden B."/>
            <person name="Feng K."/>
            <person name="Yates T.B."/>
            <person name="Jawdy S."/>
            <person name="Cereghino C."/>
            <person name="Smart L.B."/>
            <person name="Muchero W."/>
        </authorList>
    </citation>
    <scope>NUCLEOTIDE SEQUENCE</scope>
    <source>
        <tissue evidence="2">Shoot tip</tissue>
    </source>
</reference>
<dbReference type="EMBL" id="JAPFFK010000008">
    <property type="protein sequence ID" value="KAJ6748515.1"/>
    <property type="molecule type" value="Genomic_DNA"/>
</dbReference>
<proteinExistence type="predicted"/>
<evidence type="ECO:0000313" key="3">
    <source>
        <dbReference type="Proteomes" id="UP001151532"/>
    </source>
</evidence>